<dbReference type="PROSITE" id="PS51354">
    <property type="entry name" value="GLUTAREDOXIN_2"/>
    <property type="match status" value="1"/>
</dbReference>
<dbReference type="InterPro" id="IPR011767">
    <property type="entry name" value="GLR_AS"/>
</dbReference>
<dbReference type="Pfam" id="PF00462">
    <property type="entry name" value="Glutaredoxin"/>
    <property type="match status" value="1"/>
</dbReference>
<feature type="domain" description="Glutaredoxin" evidence="1">
    <location>
        <begin position="4"/>
        <end position="64"/>
    </location>
</feature>
<protein>
    <submittedName>
        <fullName evidence="2">Glutaredoxin</fullName>
    </submittedName>
</protein>
<comment type="caution">
    <text evidence="2">The sequence shown here is derived from an EMBL/GenBank/DDBJ whole genome shotgun (WGS) entry which is preliminary data.</text>
</comment>
<sequence>MKPVTLFYQPRCPFCKKALAYLEELQRKEPYSKVQIKMIDELAEPELADRYDYYYVPTFYVGDKKVHEGGIFPEEVEAVLRMALEEPAGENESKNE</sequence>
<reference evidence="2" key="1">
    <citation type="journal article" date="2021" name="PeerJ">
        <title>Extensive microbial diversity within the chicken gut microbiome revealed by metagenomics and culture.</title>
        <authorList>
            <person name="Gilroy R."/>
            <person name="Ravi A."/>
            <person name="Getino M."/>
            <person name="Pursley I."/>
            <person name="Horton D.L."/>
            <person name="Alikhan N.F."/>
            <person name="Baker D."/>
            <person name="Gharbi K."/>
            <person name="Hall N."/>
            <person name="Watson M."/>
            <person name="Adriaenssens E.M."/>
            <person name="Foster-Nyarko E."/>
            <person name="Jarju S."/>
            <person name="Secka A."/>
            <person name="Antonio M."/>
            <person name="Oren A."/>
            <person name="Chaudhuri R.R."/>
            <person name="La Ragione R."/>
            <person name="Hildebrand F."/>
            <person name="Pallen M.J."/>
        </authorList>
    </citation>
    <scope>NUCLEOTIDE SEQUENCE</scope>
    <source>
        <strain evidence="2">CHK169-11906</strain>
    </source>
</reference>
<evidence type="ECO:0000313" key="2">
    <source>
        <dbReference type="EMBL" id="HJA98442.1"/>
    </source>
</evidence>
<evidence type="ECO:0000259" key="1">
    <source>
        <dbReference type="Pfam" id="PF00462"/>
    </source>
</evidence>
<dbReference type="InterPro" id="IPR036249">
    <property type="entry name" value="Thioredoxin-like_sf"/>
</dbReference>
<reference evidence="2" key="2">
    <citation type="submission" date="2021-04" db="EMBL/GenBank/DDBJ databases">
        <authorList>
            <person name="Gilroy R."/>
        </authorList>
    </citation>
    <scope>NUCLEOTIDE SEQUENCE</scope>
    <source>
        <strain evidence="2">CHK169-11906</strain>
    </source>
</reference>
<gene>
    <name evidence="2" type="ORF">H9779_02435</name>
</gene>
<dbReference type="AlphaFoldDB" id="A0A9D2IEE3"/>
<dbReference type="EMBL" id="DWYR01000008">
    <property type="protein sequence ID" value="HJA98442.1"/>
    <property type="molecule type" value="Genomic_DNA"/>
</dbReference>
<dbReference type="InterPro" id="IPR002109">
    <property type="entry name" value="Glutaredoxin"/>
</dbReference>
<proteinExistence type="predicted"/>
<dbReference type="Proteomes" id="UP000824259">
    <property type="component" value="Unassembled WGS sequence"/>
</dbReference>
<accession>A0A9D2IEE3</accession>
<evidence type="ECO:0000313" key="3">
    <source>
        <dbReference type="Proteomes" id="UP000824259"/>
    </source>
</evidence>
<organism evidence="2 3">
    <name type="scientific">Candidatus Alistipes avicola</name>
    <dbReference type="NCBI Taxonomy" id="2838432"/>
    <lineage>
        <taxon>Bacteria</taxon>
        <taxon>Pseudomonadati</taxon>
        <taxon>Bacteroidota</taxon>
        <taxon>Bacteroidia</taxon>
        <taxon>Bacteroidales</taxon>
        <taxon>Rikenellaceae</taxon>
        <taxon>Alistipes</taxon>
    </lineage>
</organism>
<dbReference type="Gene3D" id="3.40.30.10">
    <property type="entry name" value="Glutaredoxin"/>
    <property type="match status" value="1"/>
</dbReference>
<dbReference type="PROSITE" id="PS00195">
    <property type="entry name" value="GLUTAREDOXIN_1"/>
    <property type="match status" value="1"/>
</dbReference>
<dbReference type="SUPFAM" id="SSF52833">
    <property type="entry name" value="Thioredoxin-like"/>
    <property type="match status" value="1"/>
</dbReference>
<name>A0A9D2IEE3_9BACT</name>